<protein>
    <recommendedName>
        <fullName evidence="1">J domain-containing protein</fullName>
    </recommendedName>
</protein>
<organism evidence="2">
    <name type="scientific">marine metagenome</name>
    <dbReference type="NCBI Taxonomy" id="408172"/>
    <lineage>
        <taxon>unclassified sequences</taxon>
        <taxon>metagenomes</taxon>
        <taxon>ecological metagenomes</taxon>
    </lineage>
</organism>
<evidence type="ECO:0000313" key="2">
    <source>
        <dbReference type="EMBL" id="SVA41637.1"/>
    </source>
</evidence>
<dbReference type="AlphaFoldDB" id="A0A381VPS1"/>
<dbReference type="Gene3D" id="1.10.287.110">
    <property type="entry name" value="DnaJ domain"/>
    <property type="match status" value="1"/>
</dbReference>
<reference evidence="2" key="1">
    <citation type="submission" date="2018-05" db="EMBL/GenBank/DDBJ databases">
        <authorList>
            <person name="Lanie J.A."/>
            <person name="Ng W.-L."/>
            <person name="Kazmierczak K.M."/>
            <person name="Andrzejewski T.M."/>
            <person name="Davidsen T.M."/>
            <person name="Wayne K.J."/>
            <person name="Tettelin H."/>
            <person name="Glass J.I."/>
            <person name="Rusch D."/>
            <person name="Podicherti R."/>
            <person name="Tsui H.-C.T."/>
            <person name="Winkler M.E."/>
        </authorList>
    </citation>
    <scope>NUCLEOTIDE SEQUENCE</scope>
</reference>
<dbReference type="PRINTS" id="PR00625">
    <property type="entry name" value="JDOMAIN"/>
</dbReference>
<accession>A0A381VPS1</accession>
<gene>
    <name evidence="2" type="ORF">METZ01_LOCUS94491</name>
</gene>
<dbReference type="SUPFAM" id="SSF46565">
    <property type="entry name" value="Chaperone J-domain"/>
    <property type="match status" value="1"/>
</dbReference>
<dbReference type="Pfam" id="PF00226">
    <property type="entry name" value="DnaJ"/>
    <property type="match status" value="1"/>
</dbReference>
<dbReference type="SMART" id="SM00271">
    <property type="entry name" value="DnaJ"/>
    <property type="match status" value="1"/>
</dbReference>
<evidence type="ECO:0000259" key="1">
    <source>
        <dbReference type="PROSITE" id="PS50076"/>
    </source>
</evidence>
<sequence length="128" mass="14687">MSPFRVLGITKYSSEDEIRIAYKRLLKKHHPDTGDGDRKRLDDIRQAFTDIKKIQSESGSIITVSLNVKVNEEELDAMRGTKTGFRDDIMPDIHYIVTVPKTTRLGDTILVKNIINNTNLKINFLKRT</sequence>
<dbReference type="CDD" id="cd06257">
    <property type="entry name" value="DnaJ"/>
    <property type="match status" value="1"/>
</dbReference>
<dbReference type="InterPro" id="IPR036869">
    <property type="entry name" value="J_dom_sf"/>
</dbReference>
<dbReference type="PROSITE" id="PS50076">
    <property type="entry name" value="DNAJ_2"/>
    <property type="match status" value="1"/>
</dbReference>
<dbReference type="InterPro" id="IPR001623">
    <property type="entry name" value="DnaJ_domain"/>
</dbReference>
<name>A0A381VPS1_9ZZZZ</name>
<dbReference type="EMBL" id="UINC01009278">
    <property type="protein sequence ID" value="SVA41637.1"/>
    <property type="molecule type" value="Genomic_DNA"/>
</dbReference>
<feature type="domain" description="J" evidence="1">
    <location>
        <begin position="2"/>
        <end position="56"/>
    </location>
</feature>
<proteinExistence type="predicted"/>